<evidence type="ECO:0000256" key="10">
    <source>
        <dbReference type="RuleBase" id="RU000488"/>
    </source>
</evidence>
<feature type="compositionally biased region" description="Gly residues" evidence="11">
    <location>
        <begin position="69"/>
        <end position="88"/>
    </location>
</feature>
<sequence>MASDESRKASSSPTDNDTTNTSNDGGSDNNNNKPSKKRVSPLQHLLAGGTAGFVESSIWDAHWGAAGAGAGAGGGIGGSESVRAGGGTTTTTTSPPPGLEPTGWKHRMPVAAAPAASAARATYTTASSTSSNVYVKSGSAAVAAAAASTNNGSATTTVTASLGPFGTARRIVQREGPMALYKGLTAVYTGIIPKMAIRFVSFEYYKDVLGGWHAKFAADVDDEFNDRGPGAKADANGNNASANSSVTFLAGLLSGLTEAVVVVTPAEVCKIRMQSQYHSMMDPTQRAHAKYKNVVQTAMLVVREEGLGALYKGVVPTMLRQGCNQAVNFTVYNWSKDALLGWKRERAREEGHGSADKAQLDHWQTLVLGGLSGGMGPLANNPLDVVKTRMQKQVVVPGKQPKYDGLLRSCVIIAREEGTRALWKGITPRLMRIMPGQAITFMTYEAVTVRIERYGLFD</sequence>
<feature type="repeat" description="Solcar" evidence="9">
    <location>
        <begin position="360"/>
        <end position="450"/>
    </location>
</feature>
<evidence type="ECO:0000256" key="9">
    <source>
        <dbReference type="PROSITE-ProRule" id="PRU00282"/>
    </source>
</evidence>
<reference evidence="12 13" key="1">
    <citation type="submission" date="2024-10" db="EMBL/GenBank/DDBJ databases">
        <title>Updated reference genomes for cyclostephanoid diatoms.</title>
        <authorList>
            <person name="Roberts W.R."/>
            <person name="Alverson A.J."/>
        </authorList>
    </citation>
    <scope>NUCLEOTIDE SEQUENCE [LARGE SCALE GENOMIC DNA]</scope>
    <source>
        <strain evidence="12 13">AJA228-03</strain>
    </source>
</reference>
<proteinExistence type="inferred from homology"/>
<feature type="region of interest" description="Disordered" evidence="11">
    <location>
        <begin position="1"/>
        <end position="41"/>
    </location>
</feature>
<evidence type="ECO:0000256" key="3">
    <source>
        <dbReference type="ARBA" id="ARBA00022448"/>
    </source>
</evidence>
<dbReference type="InterPro" id="IPR018108">
    <property type="entry name" value="MCP_transmembrane"/>
</dbReference>
<keyword evidence="7" id="KW-0496">Mitochondrion</keyword>
<name>A0ABD3R8X6_9STRA</name>
<evidence type="ECO:0000256" key="2">
    <source>
        <dbReference type="ARBA" id="ARBA00006375"/>
    </source>
</evidence>
<keyword evidence="8 9" id="KW-0472">Membrane</keyword>
<evidence type="ECO:0000313" key="12">
    <source>
        <dbReference type="EMBL" id="KAL3809263.1"/>
    </source>
</evidence>
<dbReference type="InterPro" id="IPR049563">
    <property type="entry name" value="TXTP-like"/>
</dbReference>
<dbReference type="Pfam" id="PF00153">
    <property type="entry name" value="Mito_carr"/>
    <property type="match status" value="3"/>
</dbReference>
<evidence type="ECO:0000256" key="1">
    <source>
        <dbReference type="ARBA" id="ARBA00004225"/>
    </source>
</evidence>
<accession>A0ABD3R8X6</accession>
<comment type="caution">
    <text evidence="12">The sequence shown here is derived from an EMBL/GenBank/DDBJ whole genome shotgun (WGS) entry which is preliminary data.</text>
</comment>
<gene>
    <name evidence="12" type="ORF">ACHAXA_002249</name>
</gene>
<evidence type="ECO:0000256" key="5">
    <source>
        <dbReference type="ARBA" id="ARBA00022737"/>
    </source>
</evidence>
<dbReference type="PANTHER" id="PTHR45788:SF2">
    <property type="entry name" value="SUCCINATE_FUMARATE MITOCHONDRIAL TRANSPORTER"/>
    <property type="match status" value="1"/>
</dbReference>
<keyword evidence="4 9" id="KW-0812">Transmembrane</keyword>
<feature type="region of interest" description="Disordered" evidence="11">
    <location>
        <begin position="69"/>
        <end position="105"/>
    </location>
</feature>
<dbReference type="InterPro" id="IPR023395">
    <property type="entry name" value="MCP_dom_sf"/>
</dbReference>
<dbReference type="PROSITE" id="PS50920">
    <property type="entry name" value="SOLCAR"/>
    <property type="match status" value="3"/>
</dbReference>
<feature type="compositionally biased region" description="Low complexity" evidence="11">
    <location>
        <begin position="10"/>
        <end position="33"/>
    </location>
</feature>
<comment type="subcellular location">
    <subcellularLocation>
        <location evidence="1">Mitochondrion membrane</location>
        <topology evidence="1">Multi-pass membrane protein</topology>
    </subcellularLocation>
</comment>
<dbReference type="AlphaFoldDB" id="A0ABD3R8X6"/>
<comment type="similarity">
    <text evidence="2 10">Belongs to the mitochondrial carrier (TC 2.A.29) family.</text>
</comment>
<dbReference type="Proteomes" id="UP001530377">
    <property type="component" value="Unassembled WGS sequence"/>
</dbReference>
<feature type="repeat" description="Solcar" evidence="9">
    <location>
        <begin position="242"/>
        <end position="338"/>
    </location>
</feature>
<dbReference type="GO" id="GO:0031966">
    <property type="term" value="C:mitochondrial membrane"/>
    <property type="evidence" value="ECO:0007669"/>
    <property type="project" value="UniProtKB-SubCell"/>
</dbReference>
<dbReference type="Gene3D" id="1.50.40.10">
    <property type="entry name" value="Mitochondrial carrier domain"/>
    <property type="match status" value="1"/>
</dbReference>
<protein>
    <submittedName>
        <fullName evidence="12">Uncharacterized protein</fullName>
    </submittedName>
</protein>
<organism evidence="12 13">
    <name type="scientific">Cyclostephanos tholiformis</name>
    <dbReference type="NCBI Taxonomy" id="382380"/>
    <lineage>
        <taxon>Eukaryota</taxon>
        <taxon>Sar</taxon>
        <taxon>Stramenopiles</taxon>
        <taxon>Ochrophyta</taxon>
        <taxon>Bacillariophyta</taxon>
        <taxon>Coscinodiscophyceae</taxon>
        <taxon>Thalassiosirophycidae</taxon>
        <taxon>Stephanodiscales</taxon>
        <taxon>Stephanodiscaceae</taxon>
        <taxon>Cyclostephanos</taxon>
    </lineage>
</organism>
<keyword evidence="6" id="KW-1133">Transmembrane helix</keyword>
<dbReference type="SUPFAM" id="SSF103506">
    <property type="entry name" value="Mitochondrial carrier"/>
    <property type="match status" value="1"/>
</dbReference>
<evidence type="ECO:0000256" key="11">
    <source>
        <dbReference type="SAM" id="MobiDB-lite"/>
    </source>
</evidence>
<evidence type="ECO:0000256" key="4">
    <source>
        <dbReference type="ARBA" id="ARBA00022692"/>
    </source>
</evidence>
<evidence type="ECO:0000256" key="8">
    <source>
        <dbReference type="ARBA" id="ARBA00023136"/>
    </source>
</evidence>
<keyword evidence="5" id="KW-0677">Repeat</keyword>
<dbReference type="EMBL" id="JALLPB020000423">
    <property type="protein sequence ID" value="KAL3809263.1"/>
    <property type="molecule type" value="Genomic_DNA"/>
</dbReference>
<evidence type="ECO:0000256" key="6">
    <source>
        <dbReference type="ARBA" id="ARBA00022989"/>
    </source>
</evidence>
<dbReference type="PANTHER" id="PTHR45788">
    <property type="entry name" value="SUCCINATE/FUMARATE MITOCHONDRIAL TRANSPORTER-RELATED"/>
    <property type="match status" value="1"/>
</dbReference>
<keyword evidence="13" id="KW-1185">Reference proteome</keyword>
<evidence type="ECO:0000313" key="13">
    <source>
        <dbReference type="Proteomes" id="UP001530377"/>
    </source>
</evidence>
<feature type="repeat" description="Solcar" evidence="9">
    <location>
        <begin position="132"/>
        <end position="208"/>
    </location>
</feature>
<keyword evidence="3 10" id="KW-0813">Transport</keyword>
<evidence type="ECO:0000256" key="7">
    <source>
        <dbReference type="ARBA" id="ARBA00023128"/>
    </source>
</evidence>